<evidence type="ECO:0000313" key="2">
    <source>
        <dbReference type="Proteomes" id="UP000490535"/>
    </source>
</evidence>
<organism evidence="1 2">
    <name type="scientific">Acinetobacter bereziniae</name>
    <name type="common">Acinetobacter genomosp. 10</name>
    <dbReference type="NCBI Taxonomy" id="106648"/>
    <lineage>
        <taxon>Bacteria</taxon>
        <taxon>Pseudomonadati</taxon>
        <taxon>Pseudomonadota</taxon>
        <taxon>Gammaproteobacteria</taxon>
        <taxon>Moraxellales</taxon>
        <taxon>Moraxellaceae</taxon>
        <taxon>Acinetobacter</taxon>
    </lineage>
</organism>
<dbReference type="EMBL" id="WNDP01000066">
    <property type="protein sequence ID" value="KAF1024273.1"/>
    <property type="molecule type" value="Genomic_DNA"/>
</dbReference>
<proteinExistence type="predicted"/>
<sequence>MVHHQIKVVQALASTLTAGGRGVTGTAFPNQPEQALKII</sequence>
<comment type="caution">
    <text evidence="1">The sequence shown here is derived from an EMBL/GenBank/DDBJ whole genome shotgun (WGS) entry which is preliminary data.</text>
</comment>
<accession>A0A833PD60</accession>
<protein>
    <submittedName>
        <fullName evidence="1">Uncharacterized protein</fullName>
    </submittedName>
</protein>
<evidence type="ECO:0000313" key="1">
    <source>
        <dbReference type="EMBL" id="KAF1024273.1"/>
    </source>
</evidence>
<name>A0A833PD60_ACIBZ</name>
<gene>
    <name evidence="1" type="ORF">GAK29_02670</name>
</gene>
<reference evidence="2" key="1">
    <citation type="journal article" date="2020" name="MBio">
        <title>Horizontal gene transfer to a defensive symbiont with a reduced genome amongst a multipartite beetle microbiome.</title>
        <authorList>
            <person name="Waterworth S.C."/>
            <person name="Florez L.V."/>
            <person name="Rees E.R."/>
            <person name="Hertweck C."/>
            <person name="Kaltenpoth M."/>
            <person name="Kwan J.C."/>
        </authorList>
    </citation>
    <scope>NUCLEOTIDE SEQUENCE [LARGE SCALE GENOMIC DNA]</scope>
</reference>
<dbReference type="Proteomes" id="UP000490535">
    <property type="component" value="Unassembled WGS sequence"/>
</dbReference>
<dbReference type="AlphaFoldDB" id="A0A833PD60"/>